<evidence type="ECO:0000256" key="1">
    <source>
        <dbReference type="SAM" id="MobiDB-lite"/>
    </source>
</evidence>
<dbReference type="GeneID" id="19163907"/>
<proteinExistence type="predicted"/>
<sequence>MVARANGLLVPEEEQLEAISKFTGVSSYPRALVMPRDRHDNNKTDITKIKVFPTRDEILSDEADFLPSTDLDSHHFLADQAERHIDTHFRLLRHDTFGELKDVLGGVIHAVENDQNHPRLDFGDFRAYQYLGANISYISFDKRRGLEMQLSFAQPPALRKERPLERRKWWEASKRLSEGVLLSFISVNEVQHLFFTVSERITDTSKAHSLTHKDYQATITAKLASHDQMSVEAATRLSYKKARGVLIEFPGVLPATFTPILENLQDMQRHSRLPFRQWIVPDRISAIQQVKDISIPPPLYARHRGFAFALEPIMSRDKLPVDSISIDPATSANDPTLIDTMEAQTDLDRGQWTTRNWQILSGRPVDEGPDALQIEGGFRTRRGCIGIRKIVHIGGQSQSRLLEDHNLRKVSQAEPKTRSETYLLATQYEALDLDTKRIRGCLGRLHGVRKDEKWRSLQYHLRQNYPHIHAQFRQIDEKGFELVGRHPFDLWLAAGKSSISSQSTDEIKVTASELDHVLQKAKSNVHSLTQQERDRLVRLWTQEAHDHALAELYEKVKETDSNQHQITSIHDEVDRRVLQEAEVIGITTTGLARRISTLKTCKMQGRYMRRGRGGHGGSHDIRPASDD</sequence>
<organism evidence="2 3">
    <name type="scientific">Capronia coronata CBS 617.96</name>
    <dbReference type="NCBI Taxonomy" id="1182541"/>
    <lineage>
        <taxon>Eukaryota</taxon>
        <taxon>Fungi</taxon>
        <taxon>Dikarya</taxon>
        <taxon>Ascomycota</taxon>
        <taxon>Pezizomycotina</taxon>
        <taxon>Eurotiomycetes</taxon>
        <taxon>Chaetothyriomycetidae</taxon>
        <taxon>Chaetothyriales</taxon>
        <taxon>Herpotrichiellaceae</taxon>
        <taxon>Capronia</taxon>
    </lineage>
</organism>
<name>W9XMV0_9EURO</name>
<dbReference type="STRING" id="1182541.W9XMV0"/>
<feature type="region of interest" description="Disordered" evidence="1">
    <location>
        <begin position="608"/>
        <end position="627"/>
    </location>
</feature>
<comment type="caution">
    <text evidence="2">The sequence shown here is derived from an EMBL/GenBank/DDBJ whole genome shotgun (WGS) entry which is preliminary data.</text>
</comment>
<reference evidence="2 3" key="1">
    <citation type="submission" date="2013-03" db="EMBL/GenBank/DDBJ databases">
        <title>The Genome Sequence of Capronia coronata CBS 617.96.</title>
        <authorList>
            <consortium name="The Broad Institute Genomics Platform"/>
            <person name="Cuomo C."/>
            <person name="de Hoog S."/>
            <person name="Gorbushina A."/>
            <person name="Walker B."/>
            <person name="Young S.K."/>
            <person name="Zeng Q."/>
            <person name="Gargeya S."/>
            <person name="Fitzgerald M."/>
            <person name="Haas B."/>
            <person name="Abouelleil A."/>
            <person name="Allen A.W."/>
            <person name="Alvarado L."/>
            <person name="Arachchi H.M."/>
            <person name="Berlin A.M."/>
            <person name="Chapman S.B."/>
            <person name="Gainer-Dewar J."/>
            <person name="Goldberg J."/>
            <person name="Griggs A."/>
            <person name="Gujja S."/>
            <person name="Hansen M."/>
            <person name="Howarth C."/>
            <person name="Imamovic A."/>
            <person name="Ireland A."/>
            <person name="Larimer J."/>
            <person name="McCowan C."/>
            <person name="Murphy C."/>
            <person name="Pearson M."/>
            <person name="Poon T.W."/>
            <person name="Priest M."/>
            <person name="Roberts A."/>
            <person name="Saif S."/>
            <person name="Shea T."/>
            <person name="Sisk P."/>
            <person name="Sykes S."/>
            <person name="Wortman J."/>
            <person name="Nusbaum C."/>
            <person name="Birren B."/>
        </authorList>
    </citation>
    <scope>NUCLEOTIDE SEQUENCE [LARGE SCALE GENOMIC DNA]</scope>
    <source>
        <strain evidence="2 3">CBS 617.96</strain>
    </source>
</reference>
<protein>
    <submittedName>
        <fullName evidence="2">Uncharacterized protein</fullName>
    </submittedName>
</protein>
<dbReference type="AlphaFoldDB" id="W9XMV0"/>
<keyword evidence="3" id="KW-1185">Reference proteome</keyword>
<feature type="compositionally biased region" description="Basic and acidic residues" evidence="1">
    <location>
        <begin position="617"/>
        <end position="627"/>
    </location>
</feature>
<dbReference type="eggNOG" id="KOG1807">
    <property type="taxonomic scope" value="Eukaryota"/>
</dbReference>
<gene>
    <name evidence="2" type="ORF">A1O1_09061</name>
</gene>
<evidence type="ECO:0000313" key="3">
    <source>
        <dbReference type="Proteomes" id="UP000019484"/>
    </source>
</evidence>
<dbReference type="Proteomes" id="UP000019484">
    <property type="component" value="Unassembled WGS sequence"/>
</dbReference>
<dbReference type="HOGENOM" id="CLU_370481_0_0_1"/>
<dbReference type="OrthoDB" id="2423195at2759"/>
<dbReference type="EMBL" id="AMWN01000011">
    <property type="protein sequence ID" value="EXJ78660.1"/>
    <property type="molecule type" value="Genomic_DNA"/>
</dbReference>
<accession>W9XMV0</accession>
<dbReference type="RefSeq" id="XP_007728108.1">
    <property type="nucleotide sequence ID" value="XM_007729918.1"/>
</dbReference>
<evidence type="ECO:0000313" key="2">
    <source>
        <dbReference type="EMBL" id="EXJ78660.1"/>
    </source>
</evidence>